<dbReference type="AlphaFoldDB" id="A0B848"/>
<dbReference type="EMBL" id="CP000477">
    <property type="protein sequence ID" value="ABK14872.1"/>
    <property type="molecule type" value="Genomic_DNA"/>
</dbReference>
<evidence type="ECO:0000259" key="1">
    <source>
        <dbReference type="Pfam" id="PF01882"/>
    </source>
</evidence>
<dbReference type="OrthoDB" id="3263at2157"/>
<dbReference type="Pfam" id="PF01882">
    <property type="entry name" value="DUF58"/>
    <property type="match status" value="1"/>
</dbReference>
<organism evidence="2 3">
    <name type="scientific">Methanothrix thermoacetophila (strain DSM 6194 / JCM 14653 / NBRC 101360 / PT)</name>
    <name type="common">Methanosaeta thermophila</name>
    <dbReference type="NCBI Taxonomy" id="349307"/>
    <lineage>
        <taxon>Archaea</taxon>
        <taxon>Methanobacteriati</taxon>
        <taxon>Methanobacteriota</taxon>
        <taxon>Stenosarchaea group</taxon>
        <taxon>Methanomicrobia</taxon>
        <taxon>Methanotrichales</taxon>
        <taxon>Methanotrichaceae</taxon>
        <taxon>Methanothrix</taxon>
    </lineage>
</organism>
<dbReference type="Proteomes" id="UP000000674">
    <property type="component" value="Chromosome"/>
</dbReference>
<reference evidence="2 3" key="1">
    <citation type="submission" date="2006-10" db="EMBL/GenBank/DDBJ databases">
        <title>Complete sequence of Methanosaeta thermophila PT.</title>
        <authorList>
            <consortium name="US DOE Joint Genome Institute"/>
            <person name="Copeland A."/>
            <person name="Lucas S."/>
            <person name="Lapidus A."/>
            <person name="Barry K."/>
            <person name="Detter J.C."/>
            <person name="Glavina del Rio T."/>
            <person name="Hammon N."/>
            <person name="Israni S."/>
            <person name="Pitluck S."/>
            <person name="Chain P."/>
            <person name="Malfatti S."/>
            <person name="Shin M."/>
            <person name="Vergez L."/>
            <person name="Schmutz J."/>
            <person name="Larimer F."/>
            <person name="Land M."/>
            <person name="Hauser L."/>
            <person name="Kyrpides N."/>
            <person name="Kim E."/>
            <person name="Smith K.S."/>
            <person name="Ingram-Smith C."/>
            <person name="Richardson P."/>
        </authorList>
    </citation>
    <scope>NUCLEOTIDE SEQUENCE [LARGE SCALE GENOMIC DNA]</scope>
    <source>
        <strain evidence="3">DSM 6194 / JCM 14653 / NBRC 101360 / PT</strain>
    </source>
</reference>
<dbReference type="GeneID" id="4461813"/>
<sequence length="284" mass="32311">MDTEFFEELERFSLLVKKRVSTAHIGSRRSIRFGHGISPVGYREYRKGDDFKLVDWKVYARTERLYVREHEEERSLLVHILLDSSGSMRFNRKFELASEIAAGFAFIAAQENEKFSVSTFAEELRAGEPVRGVGNLLKVIDLLDGTKPSGGTDILKASDQFDRMISTTSLVVLISDMLDDLDKVETAIYRLSRHDLIVVQILSHEERDLGIAGDARFIDMESGESLITRVSQRLRDDYRSRLEAHNSRISEVCDSVGSSRFLFDSEMQVFDAFSEILRAGVLKV</sequence>
<evidence type="ECO:0000313" key="2">
    <source>
        <dbReference type="EMBL" id="ABK14872.1"/>
    </source>
</evidence>
<dbReference type="InterPro" id="IPR002881">
    <property type="entry name" value="DUF58"/>
</dbReference>
<dbReference type="PANTHER" id="PTHR33608">
    <property type="entry name" value="BLL2464 PROTEIN"/>
    <property type="match status" value="1"/>
</dbReference>
<dbReference type="RefSeq" id="WP_011696265.1">
    <property type="nucleotide sequence ID" value="NC_008553.1"/>
</dbReference>
<dbReference type="KEGG" id="mtp:Mthe_1089"/>
<dbReference type="Gene3D" id="3.40.50.410">
    <property type="entry name" value="von Willebrand factor, type A domain"/>
    <property type="match status" value="1"/>
</dbReference>
<accession>A0B848</accession>
<name>A0B848_METTP</name>
<protein>
    <recommendedName>
        <fullName evidence="1">DUF58 domain-containing protein</fullName>
    </recommendedName>
</protein>
<dbReference type="InterPro" id="IPR036465">
    <property type="entry name" value="vWFA_dom_sf"/>
</dbReference>
<feature type="domain" description="DUF58" evidence="1">
    <location>
        <begin position="42"/>
        <end position="246"/>
    </location>
</feature>
<dbReference type="PANTHER" id="PTHR33608:SF6">
    <property type="entry name" value="BLL2464 PROTEIN"/>
    <property type="match status" value="1"/>
</dbReference>
<dbReference type="SUPFAM" id="SSF53300">
    <property type="entry name" value="vWA-like"/>
    <property type="match status" value="1"/>
</dbReference>
<evidence type="ECO:0000313" key="3">
    <source>
        <dbReference type="Proteomes" id="UP000000674"/>
    </source>
</evidence>
<proteinExistence type="predicted"/>
<dbReference type="STRING" id="349307.Mthe_1089"/>
<gene>
    <name evidence="2" type="ordered locus">Mthe_1089</name>
</gene>
<dbReference type="HOGENOM" id="CLU_054927_3_1_2"/>
<keyword evidence="3" id="KW-1185">Reference proteome</keyword>